<dbReference type="EMBL" id="BAAANK010000003">
    <property type="protein sequence ID" value="GAA1831733.1"/>
    <property type="molecule type" value="Genomic_DNA"/>
</dbReference>
<dbReference type="RefSeq" id="WP_157427481.1">
    <property type="nucleotide sequence ID" value="NZ_BAAANK010000003.1"/>
</dbReference>
<dbReference type="Proteomes" id="UP001501746">
    <property type="component" value="Unassembled WGS sequence"/>
</dbReference>
<dbReference type="Pfam" id="PF20137">
    <property type="entry name" value="BubE"/>
    <property type="match status" value="1"/>
</dbReference>
<keyword evidence="2" id="KW-1185">Reference proteome</keyword>
<name>A0ABN2MME5_9MICO</name>
<comment type="caution">
    <text evidence="1">The sequence shown here is derived from an EMBL/GenBank/DDBJ whole genome shotgun (WGS) entry which is preliminary data.</text>
</comment>
<dbReference type="InterPro" id="IPR045384">
    <property type="entry name" value="DUF6527"/>
</dbReference>
<organism evidence="1 2">
    <name type="scientific">Agromyces salentinus</name>
    <dbReference type="NCBI Taxonomy" id="269421"/>
    <lineage>
        <taxon>Bacteria</taxon>
        <taxon>Bacillati</taxon>
        <taxon>Actinomycetota</taxon>
        <taxon>Actinomycetes</taxon>
        <taxon>Micrococcales</taxon>
        <taxon>Microbacteriaceae</taxon>
        <taxon>Agromyces</taxon>
    </lineage>
</organism>
<gene>
    <name evidence="1" type="ORF">GCM10009750_14670</name>
</gene>
<reference evidence="1 2" key="1">
    <citation type="journal article" date="2019" name="Int. J. Syst. Evol. Microbiol.">
        <title>The Global Catalogue of Microorganisms (GCM) 10K type strain sequencing project: providing services to taxonomists for standard genome sequencing and annotation.</title>
        <authorList>
            <consortium name="The Broad Institute Genomics Platform"/>
            <consortium name="The Broad Institute Genome Sequencing Center for Infectious Disease"/>
            <person name="Wu L."/>
            <person name="Ma J."/>
        </authorList>
    </citation>
    <scope>NUCLEOTIDE SEQUENCE [LARGE SCALE GENOMIC DNA]</scope>
    <source>
        <strain evidence="1 2">JCM 14323</strain>
    </source>
</reference>
<protein>
    <submittedName>
        <fullName evidence="1">Uncharacterized protein</fullName>
    </submittedName>
</protein>
<evidence type="ECO:0000313" key="1">
    <source>
        <dbReference type="EMBL" id="GAA1831733.1"/>
    </source>
</evidence>
<proteinExistence type="predicted"/>
<evidence type="ECO:0000313" key="2">
    <source>
        <dbReference type="Proteomes" id="UP001501746"/>
    </source>
</evidence>
<accession>A0ABN2MME5</accession>
<sequence>MRTEIFAPVVLEYIPRTLEPHTFYISEVYGTTAHLCACGCRTKVFLPLSPAEWRVKFDEAGITVRPSVGNWEFPCRSHYFITQNAVQWAAAWDQVRVEDGRRKDGHDLDKYFDARKRRKFWRRLRGRLLGR</sequence>